<dbReference type="OrthoDB" id="9808686at2"/>
<evidence type="ECO:0000256" key="1">
    <source>
        <dbReference type="ARBA" id="ARBA00004651"/>
    </source>
</evidence>
<gene>
    <name evidence="8" type="ORF">SAMN05444266_103295</name>
</gene>
<feature type="transmembrane region" description="Helical" evidence="6">
    <location>
        <begin position="358"/>
        <end position="377"/>
    </location>
</feature>
<evidence type="ECO:0000259" key="7">
    <source>
        <dbReference type="Pfam" id="PF12698"/>
    </source>
</evidence>
<evidence type="ECO:0000256" key="5">
    <source>
        <dbReference type="ARBA" id="ARBA00023136"/>
    </source>
</evidence>
<comment type="subcellular location">
    <subcellularLocation>
        <location evidence="1">Cell membrane</location>
        <topology evidence="1">Multi-pass membrane protein</topology>
    </subcellularLocation>
</comment>
<evidence type="ECO:0000313" key="9">
    <source>
        <dbReference type="Proteomes" id="UP000184420"/>
    </source>
</evidence>
<dbReference type="PANTHER" id="PTHR30294:SF46">
    <property type="entry name" value="ABC TRANSPORTER PERMEASE"/>
    <property type="match status" value="1"/>
</dbReference>
<feature type="transmembrane region" description="Helical" evidence="6">
    <location>
        <begin position="299"/>
        <end position="319"/>
    </location>
</feature>
<dbReference type="EMBL" id="FRBL01000003">
    <property type="protein sequence ID" value="SHL42515.1"/>
    <property type="molecule type" value="Genomic_DNA"/>
</dbReference>
<evidence type="ECO:0000256" key="2">
    <source>
        <dbReference type="ARBA" id="ARBA00022475"/>
    </source>
</evidence>
<dbReference type="GO" id="GO:0140359">
    <property type="term" value="F:ABC-type transporter activity"/>
    <property type="evidence" value="ECO:0007669"/>
    <property type="project" value="InterPro"/>
</dbReference>
<dbReference type="Gene3D" id="3.40.1710.10">
    <property type="entry name" value="abc type-2 transporter like domain"/>
    <property type="match status" value="1"/>
</dbReference>
<dbReference type="Pfam" id="PF12698">
    <property type="entry name" value="ABC2_membrane_3"/>
    <property type="match status" value="1"/>
</dbReference>
<feature type="domain" description="ABC-2 type transporter transmembrane" evidence="7">
    <location>
        <begin position="27"/>
        <end position="377"/>
    </location>
</feature>
<keyword evidence="3 6" id="KW-0812">Transmembrane</keyword>
<evidence type="ECO:0000313" key="8">
    <source>
        <dbReference type="EMBL" id="SHL42515.1"/>
    </source>
</evidence>
<feature type="transmembrane region" description="Helical" evidence="6">
    <location>
        <begin position="186"/>
        <end position="208"/>
    </location>
</feature>
<dbReference type="InterPro" id="IPR013525">
    <property type="entry name" value="ABC2_TM"/>
</dbReference>
<evidence type="ECO:0000256" key="4">
    <source>
        <dbReference type="ARBA" id="ARBA00022989"/>
    </source>
</evidence>
<name>A0A1M7AIQ9_9BACT</name>
<organism evidence="8 9">
    <name type="scientific">Chitinophaga jiangningensis</name>
    <dbReference type="NCBI Taxonomy" id="1419482"/>
    <lineage>
        <taxon>Bacteria</taxon>
        <taxon>Pseudomonadati</taxon>
        <taxon>Bacteroidota</taxon>
        <taxon>Chitinophagia</taxon>
        <taxon>Chitinophagales</taxon>
        <taxon>Chitinophagaceae</taxon>
        <taxon>Chitinophaga</taxon>
    </lineage>
</organism>
<proteinExistence type="predicted"/>
<evidence type="ECO:0000256" key="3">
    <source>
        <dbReference type="ARBA" id="ARBA00022692"/>
    </source>
</evidence>
<feature type="transmembrane region" description="Helical" evidence="6">
    <location>
        <begin position="270"/>
        <end position="293"/>
    </location>
</feature>
<accession>A0A1M7AIQ9</accession>
<dbReference type="InterPro" id="IPR051449">
    <property type="entry name" value="ABC-2_transporter_component"/>
</dbReference>
<keyword evidence="5 6" id="KW-0472">Membrane</keyword>
<feature type="transmembrane region" description="Helical" evidence="6">
    <location>
        <begin position="331"/>
        <end position="352"/>
    </location>
</feature>
<dbReference type="GO" id="GO:0005886">
    <property type="term" value="C:plasma membrane"/>
    <property type="evidence" value="ECO:0007669"/>
    <property type="project" value="UniProtKB-SubCell"/>
</dbReference>
<feature type="transmembrane region" description="Helical" evidence="6">
    <location>
        <begin position="240"/>
        <end position="258"/>
    </location>
</feature>
<evidence type="ECO:0000256" key="6">
    <source>
        <dbReference type="SAM" id="Phobius"/>
    </source>
</evidence>
<dbReference type="PANTHER" id="PTHR30294">
    <property type="entry name" value="MEMBRANE COMPONENT OF ABC TRANSPORTER YHHJ-RELATED"/>
    <property type="match status" value="1"/>
</dbReference>
<dbReference type="Proteomes" id="UP000184420">
    <property type="component" value="Unassembled WGS sequence"/>
</dbReference>
<dbReference type="STRING" id="1419482.SAMN05444266_103295"/>
<feature type="transmembrane region" description="Helical" evidence="6">
    <location>
        <begin position="25"/>
        <end position="44"/>
    </location>
</feature>
<keyword evidence="2" id="KW-1003">Cell membrane</keyword>
<keyword evidence="4 6" id="KW-1133">Transmembrane helix</keyword>
<keyword evidence="9" id="KW-1185">Reference proteome</keyword>
<dbReference type="AlphaFoldDB" id="A0A1M7AIQ9"/>
<reference evidence="8 9" key="1">
    <citation type="submission" date="2016-11" db="EMBL/GenBank/DDBJ databases">
        <authorList>
            <person name="Jaros S."/>
            <person name="Januszkiewicz K."/>
            <person name="Wedrychowicz H."/>
        </authorList>
    </citation>
    <scope>NUCLEOTIDE SEQUENCE [LARGE SCALE GENOMIC DNA]</scope>
    <source>
        <strain evidence="8 9">DSM 27406</strain>
    </source>
</reference>
<dbReference type="RefSeq" id="WP_073080062.1">
    <property type="nucleotide sequence ID" value="NZ_FRBL01000003.1"/>
</dbReference>
<protein>
    <submittedName>
        <fullName evidence="8">ABC-2 type transport system permease protein</fullName>
    </submittedName>
</protein>
<sequence>MPDFFSHIGRVFLRELKLIASDHSLTLTLLLAPLIYAFFYGSIYQYKVEEQVLLGVVDEDNTDLSRTFVEQVGNLQITKLVRAANMEDAQKSMYYGDTQGFLFLPKGMEKNLLGLKQADVVLVVNGARFLPSSELAMGITNIGMAVGAGVRLKYNQMQGNNNEIAMRETMPVNFDYRPVYNTRSSYGGFLLPGLLALILQQTLLIGLAESVALDRQRKHLGQVIGMAGNSLSTALWGKSLFYFILFCGYAAFFMTVNYRTLDIPFRGHPLDVSIAFVLFILTLIPMGFTLGTLFKGQLLTAQLMVFSTYPFFLLSGLAWPYDSLPRGMQLLSSLLPTTPFLKIYIAIVQSGAGLGDNMVSVVHLLLLWVFYVSLALWRLSFLRRKEAGLS</sequence>